<evidence type="ECO:0000313" key="3">
    <source>
        <dbReference type="Proteomes" id="UP001529510"/>
    </source>
</evidence>
<dbReference type="AlphaFoldDB" id="A0ABD0MS13"/>
<name>A0ABD0MS13_CIRMR</name>
<dbReference type="PANTHER" id="PTHR33066:SF2">
    <property type="entry name" value="FILAGGRIN-2-LIKE"/>
    <property type="match status" value="1"/>
</dbReference>
<proteinExistence type="predicted"/>
<accession>A0ABD0MS13</accession>
<evidence type="ECO:0000313" key="2">
    <source>
        <dbReference type="EMBL" id="KAL0151371.1"/>
    </source>
</evidence>
<dbReference type="PANTHER" id="PTHR33066">
    <property type="entry name" value="INTEGRASE_SAM-LIKE_N DOMAIN-CONTAINING PROTEIN"/>
    <property type="match status" value="1"/>
</dbReference>
<protein>
    <submittedName>
        <fullName evidence="2">Uncharacterized protein</fullName>
    </submittedName>
</protein>
<evidence type="ECO:0000256" key="1">
    <source>
        <dbReference type="SAM" id="MobiDB-lite"/>
    </source>
</evidence>
<dbReference type="Gene3D" id="1.10.287.3160">
    <property type="match status" value="1"/>
</dbReference>
<keyword evidence="3" id="KW-1185">Reference proteome</keyword>
<reference evidence="2 3" key="1">
    <citation type="submission" date="2024-05" db="EMBL/GenBank/DDBJ databases">
        <title>Genome sequencing and assembly of Indian major carp, Cirrhinus mrigala (Hamilton, 1822).</title>
        <authorList>
            <person name="Mohindra V."/>
            <person name="Chowdhury L.M."/>
            <person name="Lal K."/>
            <person name="Jena J.K."/>
        </authorList>
    </citation>
    <scope>NUCLEOTIDE SEQUENCE [LARGE SCALE GENOMIC DNA]</scope>
    <source>
        <strain evidence="2">CM1030</strain>
        <tissue evidence="2">Blood</tissue>
    </source>
</reference>
<sequence length="367" mass="40255">MVSEQAVSALHAMAILQVYQAKVLKDLHEGVPNPELLQELRSVTDYALRATKVTAQVLRRAMSTMVVQERHLWLNLAEMRDAEKVRFLNTPISQVGLFGNTGEKIAQQFSTVKKQTEAIKHILPWYFTQRRGEPPPSDDPADSESVRPGISRSLCLTRIHSLPVVVRSNQGPPRFRCTGTQLAEGPTQVCISPSEPHCTDHVQSQGGQRTGSSGGPVLAQQNLVLGPCAPIVNSSLVHSSEEGPPLSGEGHNLAPAHRSLEPPPMVPGRDQDDFRDLPPSVSGTANLFKRTQPFRRSEQLFVCFGGQQKGKAVSKQRISHWFVDAIRMLTLPAGSESPLDQGCRCLGSFCECGLFNRHLQSCTLGYT</sequence>
<feature type="region of interest" description="Disordered" evidence="1">
    <location>
        <begin position="237"/>
        <end position="256"/>
    </location>
</feature>
<feature type="region of interest" description="Disordered" evidence="1">
    <location>
        <begin position="128"/>
        <end position="147"/>
    </location>
</feature>
<dbReference type="Proteomes" id="UP001529510">
    <property type="component" value="Unassembled WGS sequence"/>
</dbReference>
<organism evidence="2 3">
    <name type="scientific">Cirrhinus mrigala</name>
    <name type="common">Mrigala</name>
    <dbReference type="NCBI Taxonomy" id="683832"/>
    <lineage>
        <taxon>Eukaryota</taxon>
        <taxon>Metazoa</taxon>
        <taxon>Chordata</taxon>
        <taxon>Craniata</taxon>
        <taxon>Vertebrata</taxon>
        <taxon>Euteleostomi</taxon>
        <taxon>Actinopterygii</taxon>
        <taxon>Neopterygii</taxon>
        <taxon>Teleostei</taxon>
        <taxon>Ostariophysi</taxon>
        <taxon>Cypriniformes</taxon>
        <taxon>Cyprinidae</taxon>
        <taxon>Labeoninae</taxon>
        <taxon>Labeonini</taxon>
        <taxon>Cirrhinus</taxon>
    </lineage>
</organism>
<comment type="caution">
    <text evidence="2">The sequence shown here is derived from an EMBL/GenBank/DDBJ whole genome shotgun (WGS) entry which is preliminary data.</text>
</comment>
<dbReference type="EMBL" id="JAMKFB020000248">
    <property type="protein sequence ID" value="KAL0151371.1"/>
    <property type="molecule type" value="Genomic_DNA"/>
</dbReference>
<gene>
    <name evidence="2" type="ORF">M9458_053365</name>
</gene>